<protein>
    <submittedName>
        <fullName evidence="1">Uncharacterized protein</fullName>
    </submittedName>
</protein>
<reference evidence="1" key="1">
    <citation type="journal article" date="2022" name="Microorganisms">
        <title>Antibiotic Susceptibility, Resistance Gene Determinants and Corresponding Genomic Regions in Lactobacillus amylovorus Isolates Derived from Wild Boars and Domestic Pigs.</title>
        <authorList>
            <person name="Moravkova M."/>
            <person name="Kostovova I."/>
            <person name="Kavanova K."/>
            <person name="Pechar R."/>
            <person name="Stanek S."/>
            <person name="Brychta A."/>
            <person name="Zeman M."/>
            <person name="Kubasova T."/>
        </authorList>
    </citation>
    <scope>NUCLEOTIDE SEQUENCE</scope>
    <source>
        <strain evidence="1">M356A</strain>
    </source>
</reference>
<organism evidence="1 2">
    <name type="scientific">Lactobacillus amylovorus</name>
    <dbReference type="NCBI Taxonomy" id="1604"/>
    <lineage>
        <taxon>Bacteria</taxon>
        <taxon>Bacillati</taxon>
        <taxon>Bacillota</taxon>
        <taxon>Bacilli</taxon>
        <taxon>Lactobacillales</taxon>
        <taxon>Lactobacillaceae</taxon>
        <taxon>Lactobacillus</taxon>
    </lineage>
</organism>
<dbReference type="EMBL" id="JAOTGU010000013">
    <property type="protein sequence ID" value="MDB6262560.1"/>
    <property type="molecule type" value="Genomic_DNA"/>
</dbReference>
<dbReference type="RefSeq" id="WP_271870550.1">
    <property type="nucleotide sequence ID" value="NZ_JAOTGU010000013.1"/>
</dbReference>
<dbReference type="Proteomes" id="UP001143700">
    <property type="component" value="Unassembled WGS sequence"/>
</dbReference>
<comment type="caution">
    <text evidence="1">The sequence shown here is derived from an EMBL/GenBank/DDBJ whole genome shotgun (WGS) entry which is preliminary data.</text>
</comment>
<evidence type="ECO:0000313" key="1">
    <source>
        <dbReference type="EMBL" id="MDB6262560.1"/>
    </source>
</evidence>
<gene>
    <name evidence="1" type="ORF">ODV15_08375</name>
</gene>
<sequence>MDGAIGINSVLGTYYEALFNNDQATADEVADVLRKNEYVSLIEDTLK</sequence>
<name>A0A9X4ACY3_LACAM</name>
<evidence type="ECO:0000313" key="2">
    <source>
        <dbReference type="Proteomes" id="UP001143700"/>
    </source>
</evidence>
<proteinExistence type="predicted"/>
<reference evidence="1" key="2">
    <citation type="submission" date="2022-10" db="EMBL/GenBank/DDBJ databases">
        <authorList>
            <person name="Kostovova I."/>
            <person name="Moravkova M."/>
            <person name="Pechar R."/>
        </authorList>
    </citation>
    <scope>NUCLEOTIDE SEQUENCE</scope>
    <source>
        <strain evidence="1">M356A</strain>
    </source>
</reference>
<dbReference type="AlphaFoldDB" id="A0A9X4ACY3"/>
<accession>A0A9X4ACY3</accession>